<comment type="caution">
    <text evidence="3">The sequence shown here is derived from an EMBL/GenBank/DDBJ whole genome shotgun (WGS) entry which is preliminary data.</text>
</comment>
<keyword evidence="4" id="KW-1185">Reference proteome</keyword>
<accession>A0ABR0W2M8</accession>
<proteinExistence type="predicted"/>
<name>A0ABR0W2M8_REHGL</name>
<feature type="region of interest" description="Disordered" evidence="1">
    <location>
        <begin position="77"/>
        <end position="215"/>
    </location>
</feature>
<evidence type="ECO:0000313" key="4">
    <source>
        <dbReference type="Proteomes" id="UP001318860"/>
    </source>
</evidence>
<dbReference type="PANTHER" id="PTHR11062:SF108">
    <property type="entry name" value="EXOSTOSIN FAMILY PROTEIN"/>
    <property type="match status" value="1"/>
</dbReference>
<organism evidence="3 4">
    <name type="scientific">Rehmannia glutinosa</name>
    <name type="common">Chinese foxglove</name>
    <dbReference type="NCBI Taxonomy" id="99300"/>
    <lineage>
        <taxon>Eukaryota</taxon>
        <taxon>Viridiplantae</taxon>
        <taxon>Streptophyta</taxon>
        <taxon>Embryophyta</taxon>
        <taxon>Tracheophyta</taxon>
        <taxon>Spermatophyta</taxon>
        <taxon>Magnoliopsida</taxon>
        <taxon>eudicotyledons</taxon>
        <taxon>Gunneridae</taxon>
        <taxon>Pentapetalae</taxon>
        <taxon>asterids</taxon>
        <taxon>lamiids</taxon>
        <taxon>Lamiales</taxon>
        <taxon>Orobanchaceae</taxon>
        <taxon>Rehmannieae</taxon>
        <taxon>Rehmannia</taxon>
    </lineage>
</organism>
<feature type="compositionally biased region" description="Polar residues" evidence="1">
    <location>
        <begin position="134"/>
        <end position="143"/>
    </location>
</feature>
<reference evidence="3 4" key="1">
    <citation type="journal article" date="2021" name="Comput. Struct. Biotechnol. J.">
        <title>De novo genome assembly of the potent medicinal plant Rehmannia glutinosa using nanopore technology.</title>
        <authorList>
            <person name="Ma L."/>
            <person name="Dong C."/>
            <person name="Song C."/>
            <person name="Wang X."/>
            <person name="Zheng X."/>
            <person name="Niu Y."/>
            <person name="Chen S."/>
            <person name="Feng W."/>
        </authorList>
    </citation>
    <scope>NUCLEOTIDE SEQUENCE [LARGE SCALE GENOMIC DNA]</scope>
    <source>
        <strain evidence="3">DH-2019</strain>
    </source>
</reference>
<feature type="compositionally biased region" description="Basic residues" evidence="1">
    <location>
        <begin position="620"/>
        <end position="630"/>
    </location>
</feature>
<protein>
    <submittedName>
        <fullName evidence="3">Uncharacterized protein</fullName>
    </submittedName>
</protein>
<evidence type="ECO:0000313" key="3">
    <source>
        <dbReference type="EMBL" id="KAK6140921.1"/>
    </source>
</evidence>
<sequence length="662" mass="74486">MGNELRYAFLVETRRLLLLIGVIFGLILFVQYFELPYSSILSSLFSTEKSQVDSFRDSTSRNLTYFSKLNSTDLNDANGTSSRINPFDEKNSDAKNVKDPENNNSLDDTLNNDIDPEDESPSKDFIEMDHNSTNERIVTNNSFPLDETTEKSGNTSKISDENKNRISNQETRSAAKSPSNLPSHFASPENPDKSSNTDVEASSPITSTGKDAENILQNNENPKILKAGDSEPLSDPSISSVPSVVPISKMNDMLLQSYVSYRRVKPRWSSTVDQELLNAKSLIQNASIIERDPQFDVSLYRNFSEFKRSYELMEQTLKVYIYAEGEKPIFHQPPLKGIYASEGCSRNLEVSLYAPDSHNRNNLIEALSNYEMISKNIISGIELMELTIFLLPVMIGHQQRQDKSWLIVLELYAILISKKDFNSVKTFLSLKHPSDLLRILLSNSEETLLPIDKSLLSFFAGRMHGSLRPVLLNYWENKDPDMKIFGKMRKAKGQMSYVQYMKSSKYCICAKDAKSSNSMKFKPNIGAGPSSSSRPKIDSSATKKKVIEGSIKNSAADAKNRSTINVSKMVKKTSTQSKTVMKTVTKTREKKVFSLPGQKFDVPEEVDGTWHVVTRESKKSVYKKQRKQKQLRTGTPIKSPPPSVSTKPESSKGHSPFPRMAN</sequence>
<evidence type="ECO:0000256" key="2">
    <source>
        <dbReference type="SAM" id="Phobius"/>
    </source>
</evidence>
<dbReference type="PANTHER" id="PTHR11062">
    <property type="entry name" value="EXOSTOSIN HEPARAN SULFATE GLYCOSYLTRANSFERASE -RELATED"/>
    <property type="match status" value="1"/>
</dbReference>
<keyword evidence="2" id="KW-1133">Transmembrane helix</keyword>
<keyword evidence="2" id="KW-0472">Membrane</keyword>
<feature type="compositionally biased region" description="Polar residues" evidence="1">
    <location>
        <begin position="165"/>
        <end position="182"/>
    </location>
</feature>
<feature type="compositionally biased region" description="Basic and acidic residues" evidence="1">
    <location>
        <begin position="86"/>
        <end position="101"/>
    </location>
</feature>
<gene>
    <name evidence="3" type="ORF">DH2020_025314</name>
</gene>
<feature type="region of interest" description="Disordered" evidence="1">
    <location>
        <begin position="616"/>
        <end position="662"/>
    </location>
</feature>
<feature type="compositionally biased region" description="Low complexity" evidence="1">
    <location>
        <begin position="530"/>
        <end position="540"/>
    </location>
</feature>
<keyword evidence="2" id="KW-0812">Transmembrane</keyword>
<feature type="transmembrane region" description="Helical" evidence="2">
    <location>
        <begin position="16"/>
        <end position="33"/>
    </location>
</feature>
<evidence type="ECO:0000256" key="1">
    <source>
        <dbReference type="SAM" id="MobiDB-lite"/>
    </source>
</evidence>
<dbReference type="InterPro" id="IPR004263">
    <property type="entry name" value="Exostosin"/>
</dbReference>
<feature type="compositionally biased region" description="Low complexity" evidence="1">
    <location>
        <begin position="102"/>
        <end position="113"/>
    </location>
</feature>
<feature type="region of interest" description="Disordered" evidence="1">
    <location>
        <begin position="520"/>
        <end position="544"/>
    </location>
</feature>
<feature type="compositionally biased region" description="Basic and acidic residues" evidence="1">
    <location>
        <begin position="120"/>
        <end position="133"/>
    </location>
</feature>
<feature type="compositionally biased region" description="Polar residues" evidence="1">
    <location>
        <begin position="193"/>
        <end position="215"/>
    </location>
</feature>
<dbReference type="Proteomes" id="UP001318860">
    <property type="component" value="Unassembled WGS sequence"/>
</dbReference>
<dbReference type="EMBL" id="JABTTQ020000228">
    <property type="protein sequence ID" value="KAK6140921.1"/>
    <property type="molecule type" value="Genomic_DNA"/>
</dbReference>